<dbReference type="GO" id="GO:0005737">
    <property type="term" value="C:cytoplasm"/>
    <property type="evidence" value="ECO:0007669"/>
    <property type="project" value="UniProtKB-SubCell"/>
</dbReference>
<dbReference type="GO" id="GO:0046417">
    <property type="term" value="P:chorismate metabolic process"/>
    <property type="evidence" value="ECO:0007669"/>
    <property type="project" value="InterPro"/>
</dbReference>
<evidence type="ECO:0000256" key="11">
    <source>
        <dbReference type="ARBA" id="ARBA00023235"/>
    </source>
</evidence>
<dbReference type="UniPathway" id="UPA00120">
    <property type="reaction ID" value="UER00203"/>
</dbReference>
<comment type="pathway">
    <text evidence="2">Metabolic intermediate biosynthesis; prephenate biosynthesis; prephenate from chorismate: step 1/1.</text>
</comment>
<dbReference type="GO" id="GO:0006571">
    <property type="term" value="P:tyrosine biosynthetic process"/>
    <property type="evidence" value="ECO:0007669"/>
    <property type="project" value="UniProtKB-KW"/>
</dbReference>
<dbReference type="Proteomes" id="UP000800041">
    <property type="component" value="Unassembled WGS sequence"/>
</dbReference>
<dbReference type="FunFam" id="1.10.590.10:FF:000002">
    <property type="entry name" value="Chorismate mutase"/>
    <property type="match status" value="1"/>
</dbReference>
<gene>
    <name evidence="14" type="ORF">K402DRAFT_422304</name>
</gene>
<evidence type="ECO:0000256" key="5">
    <source>
        <dbReference type="ARBA" id="ARBA00020296"/>
    </source>
</evidence>
<dbReference type="GO" id="GO:0004106">
    <property type="term" value="F:chorismate mutase activity"/>
    <property type="evidence" value="ECO:0007669"/>
    <property type="project" value="UniProtKB-EC"/>
</dbReference>
<dbReference type="Pfam" id="PF01817">
    <property type="entry name" value="CM_2"/>
    <property type="match status" value="1"/>
</dbReference>
<evidence type="ECO:0000259" key="13">
    <source>
        <dbReference type="Pfam" id="PF01817"/>
    </source>
</evidence>
<evidence type="ECO:0000256" key="8">
    <source>
        <dbReference type="ARBA" id="ARBA00022605"/>
    </source>
</evidence>
<dbReference type="PANTHER" id="PTHR21145:SF12">
    <property type="entry name" value="CHORISMATE MUTASE"/>
    <property type="match status" value="1"/>
</dbReference>
<dbReference type="EMBL" id="ML977164">
    <property type="protein sequence ID" value="KAF1985000.1"/>
    <property type="molecule type" value="Genomic_DNA"/>
</dbReference>
<comment type="subcellular location">
    <subcellularLocation>
        <location evidence="1">Cytoplasm</location>
    </subcellularLocation>
</comment>
<dbReference type="InterPro" id="IPR008238">
    <property type="entry name" value="Chorismate_mutase_AroQ_euk"/>
</dbReference>
<dbReference type="InterPro" id="IPR036263">
    <property type="entry name" value="Chorismate_II_sf"/>
</dbReference>
<reference evidence="14" key="1">
    <citation type="journal article" date="2020" name="Stud. Mycol.">
        <title>101 Dothideomycetes genomes: a test case for predicting lifestyles and emergence of pathogens.</title>
        <authorList>
            <person name="Haridas S."/>
            <person name="Albert R."/>
            <person name="Binder M."/>
            <person name="Bloem J."/>
            <person name="Labutti K."/>
            <person name="Salamov A."/>
            <person name="Andreopoulos B."/>
            <person name="Baker S."/>
            <person name="Barry K."/>
            <person name="Bills G."/>
            <person name="Bluhm B."/>
            <person name="Cannon C."/>
            <person name="Castanera R."/>
            <person name="Culley D."/>
            <person name="Daum C."/>
            <person name="Ezra D."/>
            <person name="Gonzalez J."/>
            <person name="Henrissat B."/>
            <person name="Kuo A."/>
            <person name="Liang C."/>
            <person name="Lipzen A."/>
            <person name="Lutzoni F."/>
            <person name="Magnuson J."/>
            <person name="Mondo S."/>
            <person name="Nolan M."/>
            <person name="Ohm R."/>
            <person name="Pangilinan J."/>
            <person name="Park H.-J."/>
            <person name="Ramirez L."/>
            <person name="Alfaro M."/>
            <person name="Sun H."/>
            <person name="Tritt A."/>
            <person name="Yoshinaga Y."/>
            <person name="Zwiers L.-H."/>
            <person name="Turgeon B."/>
            <person name="Goodwin S."/>
            <person name="Spatafora J."/>
            <person name="Crous P."/>
            <person name="Grigoriev I."/>
        </authorList>
    </citation>
    <scope>NUCLEOTIDE SEQUENCE</scope>
    <source>
        <strain evidence="14">CBS 113979</strain>
    </source>
</reference>
<protein>
    <recommendedName>
        <fullName evidence="5">Chorismate mutase</fullName>
        <ecNumber evidence="4">5.4.99.5</ecNumber>
    </recommendedName>
</protein>
<keyword evidence="7" id="KW-0827">Tyrosine biosynthesis</keyword>
<dbReference type="Gene3D" id="1.10.590.10">
    <property type="entry name" value="Chorismate mutase, AroQ class superfamily, eukaryotic"/>
    <property type="match status" value="1"/>
</dbReference>
<feature type="domain" description="Chorismate mutase" evidence="13">
    <location>
        <begin position="152"/>
        <end position="244"/>
    </location>
</feature>
<dbReference type="NCBIfam" id="TIGR01802">
    <property type="entry name" value="CM_pl-yst"/>
    <property type="match status" value="1"/>
</dbReference>
<keyword evidence="9" id="KW-0057">Aromatic amino acid biosynthesis</keyword>
<sequence length="280" mass="31995">MDTTIDLPEGSAAKALDLSNIRFQLIRLEDTITFHLIERVQFPLNATIYKAGGVRVPYSTLSLFDWFLREQEHLHSLIRRYQSPDEYPFFPDVLQKPILQPINYPRVLHPNEININDKIKDLYIHTILPAACAHSEREERGEKKENFGSSVTCDVPTLQALSRRIHFGKYVAEAKFRSETERFVKLIKAKDVKGLDDAITDTKVENKVLDRLALKAKTYGTDPDIAQIDPGKINDIVIPLTKEVEIAYLLQRLDGTEWDEKEAERVDDKSGPYVAHVGVP</sequence>
<comment type="catalytic activity">
    <reaction evidence="12">
        <text>chorismate = prephenate</text>
        <dbReference type="Rhea" id="RHEA:13897"/>
        <dbReference type="ChEBI" id="CHEBI:29748"/>
        <dbReference type="ChEBI" id="CHEBI:29934"/>
        <dbReference type="EC" id="5.4.99.5"/>
    </reaction>
    <physiologicalReaction direction="left-to-right" evidence="12">
        <dbReference type="Rhea" id="RHEA:13898"/>
    </physiologicalReaction>
</comment>
<dbReference type="EC" id="5.4.99.5" evidence="4"/>
<dbReference type="OrthoDB" id="191918at2759"/>
<dbReference type="AlphaFoldDB" id="A0A6G1GW54"/>
<dbReference type="PANTHER" id="PTHR21145">
    <property type="entry name" value="CHORISMATE MUTASE"/>
    <property type="match status" value="1"/>
</dbReference>
<evidence type="ECO:0000313" key="15">
    <source>
        <dbReference type="Proteomes" id="UP000800041"/>
    </source>
</evidence>
<evidence type="ECO:0000256" key="4">
    <source>
        <dbReference type="ARBA" id="ARBA00012404"/>
    </source>
</evidence>
<dbReference type="InterPro" id="IPR037039">
    <property type="entry name" value="CM_AroQ_sf_eucaryotic"/>
</dbReference>
<keyword evidence="10" id="KW-0584">Phenylalanine biosynthesis</keyword>
<organism evidence="14 15">
    <name type="scientific">Aulographum hederae CBS 113979</name>
    <dbReference type="NCBI Taxonomy" id="1176131"/>
    <lineage>
        <taxon>Eukaryota</taxon>
        <taxon>Fungi</taxon>
        <taxon>Dikarya</taxon>
        <taxon>Ascomycota</taxon>
        <taxon>Pezizomycotina</taxon>
        <taxon>Dothideomycetes</taxon>
        <taxon>Pleosporomycetidae</taxon>
        <taxon>Aulographales</taxon>
        <taxon>Aulographaceae</taxon>
    </lineage>
</organism>
<keyword evidence="8" id="KW-0028">Amino-acid biosynthesis</keyword>
<dbReference type="GO" id="GO:0009094">
    <property type="term" value="P:L-phenylalanine biosynthetic process"/>
    <property type="evidence" value="ECO:0007669"/>
    <property type="project" value="UniProtKB-KW"/>
</dbReference>
<evidence type="ECO:0000256" key="6">
    <source>
        <dbReference type="ARBA" id="ARBA00022490"/>
    </source>
</evidence>
<evidence type="ECO:0000256" key="2">
    <source>
        <dbReference type="ARBA" id="ARBA00004817"/>
    </source>
</evidence>
<name>A0A6G1GW54_9PEZI</name>
<evidence type="ECO:0000256" key="1">
    <source>
        <dbReference type="ARBA" id="ARBA00004496"/>
    </source>
</evidence>
<proteinExistence type="predicted"/>
<accession>A0A6G1GW54</accession>
<evidence type="ECO:0000313" key="14">
    <source>
        <dbReference type="EMBL" id="KAF1985000.1"/>
    </source>
</evidence>
<evidence type="ECO:0000256" key="3">
    <source>
        <dbReference type="ARBA" id="ARBA00011738"/>
    </source>
</evidence>
<keyword evidence="15" id="KW-1185">Reference proteome</keyword>
<comment type="subunit">
    <text evidence="3">Homodimer.</text>
</comment>
<evidence type="ECO:0000256" key="9">
    <source>
        <dbReference type="ARBA" id="ARBA00023141"/>
    </source>
</evidence>
<dbReference type="InterPro" id="IPR002701">
    <property type="entry name" value="CM_II_prokaryot"/>
</dbReference>
<dbReference type="SUPFAM" id="SSF48600">
    <property type="entry name" value="Chorismate mutase II"/>
    <property type="match status" value="1"/>
</dbReference>
<keyword evidence="6" id="KW-0963">Cytoplasm</keyword>
<evidence type="ECO:0000256" key="10">
    <source>
        <dbReference type="ARBA" id="ARBA00023222"/>
    </source>
</evidence>
<dbReference type="PROSITE" id="PS51169">
    <property type="entry name" value="CHORISMATE_MUT_3"/>
    <property type="match status" value="1"/>
</dbReference>
<keyword evidence="11" id="KW-0413">Isomerase</keyword>
<evidence type="ECO:0000256" key="12">
    <source>
        <dbReference type="ARBA" id="ARBA00023979"/>
    </source>
</evidence>
<evidence type="ECO:0000256" key="7">
    <source>
        <dbReference type="ARBA" id="ARBA00022498"/>
    </source>
</evidence>